<evidence type="ECO:0000313" key="3">
    <source>
        <dbReference type="Proteomes" id="UP000716446"/>
    </source>
</evidence>
<comment type="caution">
    <text evidence="2">The sequence shown here is derived from an EMBL/GenBank/DDBJ whole genome shotgun (WGS) entry which is preliminary data.</text>
</comment>
<evidence type="ECO:0000256" key="1">
    <source>
        <dbReference type="SAM" id="Phobius"/>
    </source>
</evidence>
<evidence type="ECO:0000313" key="2">
    <source>
        <dbReference type="EMBL" id="CAD0085746.1"/>
    </source>
</evidence>
<keyword evidence="1" id="KW-0472">Membrane</keyword>
<reference evidence="2" key="1">
    <citation type="submission" date="2020-06" db="EMBL/GenBank/DDBJ databases">
        <authorList>
            <person name="Onetto C."/>
        </authorList>
    </citation>
    <scope>NUCLEOTIDE SEQUENCE</scope>
</reference>
<organism evidence="2 3">
    <name type="scientific">Aureobasidium vineae</name>
    <dbReference type="NCBI Taxonomy" id="2773715"/>
    <lineage>
        <taxon>Eukaryota</taxon>
        <taxon>Fungi</taxon>
        <taxon>Dikarya</taxon>
        <taxon>Ascomycota</taxon>
        <taxon>Pezizomycotina</taxon>
        <taxon>Dothideomycetes</taxon>
        <taxon>Dothideomycetidae</taxon>
        <taxon>Dothideales</taxon>
        <taxon>Saccotheciaceae</taxon>
        <taxon>Aureobasidium</taxon>
    </lineage>
</organism>
<keyword evidence="3" id="KW-1185">Reference proteome</keyword>
<dbReference type="EMBL" id="CAIJEN010000004">
    <property type="protein sequence ID" value="CAD0085746.1"/>
    <property type="molecule type" value="Genomic_DNA"/>
</dbReference>
<accession>A0A9N8P7R1</accession>
<sequence length="70" mass="6658">MATSSAAAATGSSSMMMASSMAGSATSAAVSATTSMAVYTGAAANVGAGLGFLAMLVLLLPSERVSIISH</sequence>
<proteinExistence type="predicted"/>
<keyword evidence="1" id="KW-1133">Transmembrane helix</keyword>
<gene>
    <name evidence="2" type="ORF">AWRI4619_LOCUS3963</name>
</gene>
<name>A0A9N8P7R1_9PEZI</name>
<keyword evidence="1" id="KW-0812">Transmembrane</keyword>
<protein>
    <submittedName>
        <fullName evidence="2">Uncharacterized protein</fullName>
    </submittedName>
</protein>
<dbReference type="AlphaFoldDB" id="A0A9N8P7R1"/>
<dbReference type="Proteomes" id="UP000716446">
    <property type="component" value="Unassembled WGS sequence"/>
</dbReference>
<feature type="transmembrane region" description="Helical" evidence="1">
    <location>
        <begin position="38"/>
        <end position="60"/>
    </location>
</feature>